<dbReference type="Proteomes" id="UP001457282">
    <property type="component" value="Unassembled WGS sequence"/>
</dbReference>
<dbReference type="SMART" id="SM00343">
    <property type="entry name" value="ZnF_C2HC"/>
    <property type="match status" value="2"/>
</dbReference>
<feature type="compositionally biased region" description="Low complexity" evidence="2">
    <location>
        <begin position="140"/>
        <end position="151"/>
    </location>
</feature>
<dbReference type="Pfam" id="PF00098">
    <property type="entry name" value="zf-CCHC"/>
    <property type="match status" value="2"/>
</dbReference>
<dbReference type="InterPro" id="IPR051714">
    <property type="entry name" value="Znf_CCHC_NABP"/>
</dbReference>
<feature type="region of interest" description="Disordered" evidence="2">
    <location>
        <begin position="33"/>
        <end position="57"/>
    </location>
</feature>
<feature type="domain" description="CCHC-type" evidence="3">
    <location>
        <begin position="198"/>
        <end position="213"/>
    </location>
</feature>
<dbReference type="PROSITE" id="PS50158">
    <property type="entry name" value="ZF_CCHC"/>
    <property type="match status" value="2"/>
</dbReference>
<evidence type="ECO:0000313" key="5">
    <source>
        <dbReference type="Proteomes" id="UP001457282"/>
    </source>
</evidence>
<keyword evidence="5" id="KW-1185">Reference proteome</keyword>
<organism evidence="4 5">
    <name type="scientific">Rubus argutus</name>
    <name type="common">Southern blackberry</name>
    <dbReference type="NCBI Taxonomy" id="59490"/>
    <lineage>
        <taxon>Eukaryota</taxon>
        <taxon>Viridiplantae</taxon>
        <taxon>Streptophyta</taxon>
        <taxon>Embryophyta</taxon>
        <taxon>Tracheophyta</taxon>
        <taxon>Spermatophyta</taxon>
        <taxon>Magnoliopsida</taxon>
        <taxon>eudicotyledons</taxon>
        <taxon>Gunneridae</taxon>
        <taxon>Pentapetalae</taxon>
        <taxon>rosids</taxon>
        <taxon>fabids</taxon>
        <taxon>Rosales</taxon>
        <taxon>Rosaceae</taxon>
        <taxon>Rosoideae</taxon>
        <taxon>Rosoideae incertae sedis</taxon>
        <taxon>Rubus</taxon>
    </lineage>
</organism>
<sequence>MTPKAKAAKAKEWEEPFTEVDLQAIEAAFEAATSSLPKKRRANPDNEDTVQQHHSNSVKRIRSLTLSSSSLRNGNLWTGLLISCRGLYFSEIVFSSVVVVMDPSRSSARGRGRDMPEEFYPVDDVSCRDSQGKGKALAETSSATGTRGGSSKRQWTHQQAPARVAAAAIRQVAPLRCFNCNEVGHIFRFCTRPKSRSCYSCGQTGHIARECTQPQGNQQRQQPQEQTRVIAIGQQSTGVEGTLSVFNYLASVV</sequence>
<feature type="region of interest" description="Disordered" evidence="2">
    <location>
        <begin position="105"/>
        <end position="124"/>
    </location>
</feature>
<dbReference type="AlphaFoldDB" id="A0AAW1XBE7"/>
<dbReference type="InterPro" id="IPR001878">
    <property type="entry name" value="Znf_CCHC"/>
</dbReference>
<protein>
    <recommendedName>
        <fullName evidence="3">CCHC-type domain-containing protein</fullName>
    </recommendedName>
</protein>
<evidence type="ECO:0000259" key="3">
    <source>
        <dbReference type="PROSITE" id="PS50158"/>
    </source>
</evidence>
<name>A0AAW1XBE7_RUBAR</name>
<dbReference type="Gene3D" id="4.10.60.10">
    <property type="entry name" value="Zinc finger, CCHC-type"/>
    <property type="match status" value="1"/>
</dbReference>
<dbReference type="EMBL" id="JBEDUW010000004">
    <property type="protein sequence ID" value="KAK9933060.1"/>
    <property type="molecule type" value="Genomic_DNA"/>
</dbReference>
<keyword evidence="1" id="KW-0479">Metal-binding</keyword>
<comment type="caution">
    <text evidence="4">The sequence shown here is derived from an EMBL/GenBank/DDBJ whole genome shotgun (WGS) entry which is preliminary data.</text>
</comment>
<gene>
    <name evidence="4" type="ORF">M0R45_020273</name>
</gene>
<feature type="domain" description="CCHC-type" evidence="3">
    <location>
        <begin position="176"/>
        <end position="192"/>
    </location>
</feature>
<proteinExistence type="predicted"/>
<reference evidence="4 5" key="1">
    <citation type="journal article" date="2023" name="G3 (Bethesda)">
        <title>A chromosome-length genome assembly and annotation of blackberry (Rubus argutus, cv. 'Hillquist').</title>
        <authorList>
            <person name="Bruna T."/>
            <person name="Aryal R."/>
            <person name="Dudchenko O."/>
            <person name="Sargent D.J."/>
            <person name="Mead D."/>
            <person name="Buti M."/>
            <person name="Cavallini A."/>
            <person name="Hytonen T."/>
            <person name="Andres J."/>
            <person name="Pham M."/>
            <person name="Weisz D."/>
            <person name="Mascagni F."/>
            <person name="Usai G."/>
            <person name="Natali L."/>
            <person name="Bassil N."/>
            <person name="Fernandez G.E."/>
            <person name="Lomsadze A."/>
            <person name="Armour M."/>
            <person name="Olukolu B."/>
            <person name="Poorten T."/>
            <person name="Britton C."/>
            <person name="Davik J."/>
            <person name="Ashrafi H."/>
            <person name="Aiden E.L."/>
            <person name="Borodovsky M."/>
            <person name="Worthington M."/>
        </authorList>
    </citation>
    <scope>NUCLEOTIDE SEQUENCE [LARGE SCALE GENOMIC DNA]</scope>
    <source>
        <strain evidence="4">PI 553951</strain>
    </source>
</reference>
<accession>A0AAW1XBE7</accession>
<keyword evidence="1" id="KW-0862">Zinc</keyword>
<evidence type="ECO:0000313" key="4">
    <source>
        <dbReference type="EMBL" id="KAK9933060.1"/>
    </source>
</evidence>
<evidence type="ECO:0000256" key="2">
    <source>
        <dbReference type="SAM" id="MobiDB-lite"/>
    </source>
</evidence>
<keyword evidence="1" id="KW-0863">Zinc-finger</keyword>
<evidence type="ECO:0000256" key="1">
    <source>
        <dbReference type="PROSITE-ProRule" id="PRU00047"/>
    </source>
</evidence>
<dbReference type="PANTHER" id="PTHR23002">
    <property type="entry name" value="ZINC FINGER CCHC DOMAIN CONTAINING PROTEIN"/>
    <property type="match status" value="1"/>
</dbReference>
<dbReference type="SUPFAM" id="SSF57756">
    <property type="entry name" value="Retrovirus zinc finger-like domains"/>
    <property type="match status" value="1"/>
</dbReference>
<dbReference type="InterPro" id="IPR036875">
    <property type="entry name" value="Znf_CCHC_sf"/>
</dbReference>
<dbReference type="GO" id="GO:0003676">
    <property type="term" value="F:nucleic acid binding"/>
    <property type="evidence" value="ECO:0007669"/>
    <property type="project" value="InterPro"/>
</dbReference>
<feature type="region of interest" description="Disordered" evidence="2">
    <location>
        <begin position="130"/>
        <end position="157"/>
    </location>
</feature>
<dbReference type="GO" id="GO:0008270">
    <property type="term" value="F:zinc ion binding"/>
    <property type="evidence" value="ECO:0007669"/>
    <property type="project" value="UniProtKB-KW"/>
</dbReference>